<evidence type="ECO:0000256" key="11">
    <source>
        <dbReference type="PIRSR" id="PIRSR600997-1"/>
    </source>
</evidence>
<evidence type="ECO:0000256" key="6">
    <source>
        <dbReference type="ARBA" id="ARBA00023157"/>
    </source>
</evidence>
<evidence type="ECO:0000313" key="15">
    <source>
        <dbReference type="EnsemblMetazoa" id="RPRC000482-PA"/>
    </source>
</evidence>
<dbReference type="FunFam" id="3.40.50.1820:FF:000029">
    <property type="entry name" value="Acetylcholinesterase"/>
    <property type="match status" value="1"/>
</dbReference>
<evidence type="ECO:0000256" key="3">
    <source>
        <dbReference type="ARBA" id="ARBA00022801"/>
    </source>
</evidence>
<keyword evidence="13" id="KW-1133">Transmembrane helix</keyword>
<organism evidence="15 16">
    <name type="scientific">Rhodnius prolixus</name>
    <name type="common">Triatomid bug</name>
    <dbReference type="NCBI Taxonomy" id="13249"/>
    <lineage>
        <taxon>Eukaryota</taxon>
        <taxon>Metazoa</taxon>
        <taxon>Ecdysozoa</taxon>
        <taxon>Arthropoda</taxon>
        <taxon>Hexapoda</taxon>
        <taxon>Insecta</taxon>
        <taxon>Pterygota</taxon>
        <taxon>Neoptera</taxon>
        <taxon>Paraneoptera</taxon>
        <taxon>Hemiptera</taxon>
        <taxon>Heteroptera</taxon>
        <taxon>Panheteroptera</taxon>
        <taxon>Cimicomorpha</taxon>
        <taxon>Reduviidae</taxon>
        <taxon>Triatominae</taxon>
        <taxon>Rhodnius</taxon>
    </lineage>
</organism>
<dbReference type="InParanoid" id="T1H8Y3"/>
<comment type="similarity">
    <text evidence="1 12">Belongs to the type-B carboxylesterase/lipase family.</text>
</comment>
<dbReference type="EMBL" id="ACPB03000400">
    <property type="status" value="NOT_ANNOTATED_CDS"/>
    <property type="molecule type" value="Genomic_DNA"/>
</dbReference>
<keyword evidence="2" id="KW-0719">Serine esterase</keyword>
<keyword evidence="13" id="KW-0812">Transmembrane</keyword>
<proteinExistence type="inferred from homology"/>
<evidence type="ECO:0000256" key="1">
    <source>
        <dbReference type="ARBA" id="ARBA00005964"/>
    </source>
</evidence>
<keyword evidence="7" id="KW-0325">Glycoprotein</keyword>
<dbReference type="InterPro" id="IPR029058">
    <property type="entry name" value="AB_hydrolase_fold"/>
</dbReference>
<dbReference type="InterPro" id="IPR019819">
    <property type="entry name" value="Carboxylesterase_B_CS"/>
</dbReference>
<dbReference type="PANTHER" id="PTHR43918">
    <property type="entry name" value="ACETYLCHOLINESTERASE"/>
    <property type="match status" value="1"/>
</dbReference>
<evidence type="ECO:0000256" key="2">
    <source>
        <dbReference type="ARBA" id="ARBA00022487"/>
    </source>
</evidence>
<evidence type="ECO:0000256" key="10">
    <source>
        <dbReference type="ARBA" id="ARBA00048484"/>
    </source>
</evidence>
<keyword evidence="16" id="KW-1185">Reference proteome</keyword>
<dbReference type="InterPro" id="IPR019826">
    <property type="entry name" value="Carboxylesterase_B_AS"/>
</dbReference>
<evidence type="ECO:0000256" key="8">
    <source>
        <dbReference type="ARBA" id="ARBA00034103"/>
    </source>
</evidence>
<keyword evidence="6" id="KW-1015">Disulfide bond</keyword>
<comment type="function">
    <text evidence="9">Rapidly hydrolyzes choline released into the synapse.</text>
</comment>
<comment type="catalytic activity">
    <reaction evidence="10">
        <text>acetylcholine + H2O = choline + acetate + H(+)</text>
        <dbReference type="Rhea" id="RHEA:17561"/>
        <dbReference type="ChEBI" id="CHEBI:15354"/>
        <dbReference type="ChEBI" id="CHEBI:15355"/>
        <dbReference type="ChEBI" id="CHEBI:15377"/>
        <dbReference type="ChEBI" id="CHEBI:15378"/>
        <dbReference type="ChEBI" id="CHEBI:30089"/>
        <dbReference type="EC" id="3.1.1.7"/>
    </reaction>
</comment>
<dbReference type="RefSeq" id="XP_073983573.1">
    <property type="nucleotide sequence ID" value="XM_074127472.1"/>
</dbReference>
<dbReference type="HOGENOM" id="CLU_006586_13_0_1"/>
<dbReference type="Pfam" id="PF00135">
    <property type="entry name" value="COesterase"/>
    <property type="match status" value="1"/>
</dbReference>
<feature type="active site" description="Acyl-ester intermediate" evidence="11">
    <location>
        <position position="219"/>
    </location>
</feature>
<feature type="signal peptide" evidence="12">
    <location>
        <begin position="1"/>
        <end position="16"/>
    </location>
</feature>
<evidence type="ECO:0000256" key="4">
    <source>
        <dbReference type="ARBA" id="ARBA00022867"/>
    </source>
</evidence>
<name>T1H8Y3_RHOPR</name>
<keyword evidence="12" id="KW-0732">Signal</keyword>
<keyword evidence="3 12" id="KW-0378">Hydrolase</keyword>
<evidence type="ECO:0000256" key="12">
    <source>
        <dbReference type="RuleBase" id="RU361235"/>
    </source>
</evidence>
<dbReference type="eggNOG" id="KOG4389">
    <property type="taxonomic scope" value="Eukaryota"/>
</dbReference>
<dbReference type="EC" id="3.1.1.-" evidence="12"/>
<dbReference type="GO" id="GO:0005615">
    <property type="term" value="C:extracellular space"/>
    <property type="evidence" value="ECO:0007669"/>
    <property type="project" value="TreeGrafter"/>
</dbReference>
<dbReference type="GO" id="GO:0045202">
    <property type="term" value="C:synapse"/>
    <property type="evidence" value="ECO:0007669"/>
    <property type="project" value="UniProtKB-SubCell"/>
</dbReference>
<keyword evidence="4" id="KW-0531">Neurotransmitter degradation</keyword>
<dbReference type="GO" id="GO:0006581">
    <property type="term" value="P:acetylcholine catabolic process"/>
    <property type="evidence" value="ECO:0007669"/>
    <property type="project" value="TreeGrafter"/>
</dbReference>
<dbReference type="EMBL" id="ACPB03000401">
    <property type="status" value="NOT_ANNOTATED_CDS"/>
    <property type="molecule type" value="Genomic_DNA"/>
</dbReference>
<dbReference type="SUPFAM" id="SSF53474">
    <property type="entry name" value="alpha/beta-Hydrolases"/>
    <property type="match status" value="1"/>
</dbReference>
<sequence length="595" mass="66517">MRWLLLAATVVVGIQASSINGGDPLVVHTNKGLVQGVTLQAATGKSVDAWLGIPYAQKPIGNLRFRHPRPIDRWTHVLNATKLPNTCVQIIDTVFGDFPGATMWNPNTQISEDCLYLNVVVPKPRPTNAAVMLWIFGGGFYSGSATLDVYDHKTLVSEENVIIVSMQYRVASLGFLFFDTPEAPGNAGLFDQLMALQWVHDNIHQFGGNPHNVTLFGESAGAVSVSLHLLSPLSRNLFSQAIMESGSALAPWAIISRQESTLRGLRLAEALNCPHSKSDIPAVIECLRKVNATDLVANEWGTLGICEFPFVPIVDGTFVDDLPQRSLATRNFKKTNIMMGSNTEEGYYFIIYYLTELFRKEENVYVNREEFLQAVRELNPYVNNVARQAIVFEYTDWQNPDDPIKNRDALDKMVGDYQFTCNVNEFAHTYAETGNSVYMYLFTHRSFNNPWPSWTGVMHGDEINYIFGEPLNPAKNYQQQEIELSKRIMNFWANFAKMGNPNLQSDNTWTSTFWPLHTAFGREYLTLGINASAGSGRGPRVKQCAFWKKYLPQLISSTDNRPVVTKECTSGSEALTALGVGYVLTIAATIFIYLV</sequence>
<evidence type="ECO:0000256" key="13">
    <source>
        <dbReference type="SAM" id="Phobius"/>
    </source>
</evidence>
<dbReference type="AlphaFoldDB" id="T1H8Y3"/>
<dbReference type="ESTHER" id="rhopr-t1h8y3">
    <property type="family name" value="ACHE"/>
</dbReference>
<evidence type="ECO:0000313" key="16">
    <source>
        <dbReference type="Proteomes" id="UP000015103"/>
    </source>
</evidence>
<feature type="transmembrane region" description="Helical" evidence="13">
    <location>
        <begin position="574"/>
        <end position="594"/>
    </location>
</feature>
<protein>
    <recommendedName>
        <fullName evidence="12">Carboxylic ester hydrolase</fullName>
        <ecNumber evidence="12">3.1.1.-</ecNumber>
    </recommendedName>
</protein>
<comment type="subcellular location">
    <subcellularLocation>
        <location evidence="8">Synapse</location>
    </subcellularLocation>
</comment>
<keyword evidence="5" id="KW-0770">Synapse</keyword>
<dbReference type="GO" id="GO:0005886">
    <property type="term" value="C:plasma membrane"/>
    <property type="evidence" value="ECO:0007669"/>
    <property type="project" value="TreeGrafter"/>
</dbReference>
<dbReference type="PROSITE" id="PS00122">
    <property type="entry name" value="CARBOXYLESTERASE_B_1"/>
    <property type="match status" value="1"/>
</dbReference>
<dbReference type="EnsemblMetazoa" id="RPRC000482-RA">
    <property type="protein sequence ID" value="RPRC000482-PA"/>
    <property type="gene ID" value="RPRC000482"/>
</dbReference>
<keyword evidence="13" id="KW-0472">Membrane</keyword>
<evidence type="ECO:0000256" key="9">
    <source>
        <dbReference type="ARBA" id="ARBA00037263"/>
    </source>
</evidence>
<feature type="active site" description="Charge relay system" evidence="11">
    <location>
        <position position="345"/>
    </location>
</feature>
<dbReference type="InterPro" id="IPR050654">
    <property type="entry name" value="AChE-related_enzymes"/>
</dbReference>
<dbReference type="PRINTS" id="PR00878">
    <property type="entry name" value="CHOLNESTRASE"/>
</dbReference>
<dbReference type="InterPro" id="IPR000997">
    <property type="entry name" value="Cholinesterase"/>
</dbReference>
<feature type="chain" id="PRO_5038172048" description="Carboxylic ester hydrolase" evidence="12">
    <location>
        <begin position="17"/>
        <end position="595"/>
    </location>
</feature>
<feature type="domain" description="Carboxylesterase type B" evidence="14">
    <location>
        <begin position="25"/>
        <end position="547"/>
    </location>
</feature>
<accession>T1H8Y3</accession>
<dbReference type="GO" id="GO:0019695">
    <property type="term" value="P:choline metabolic process"/>
    <property type="evidence" value="ECO:0007669"/>
    <property type="project" value="TreeGrafter"/>
</dbReference>
<evidence type="ECO:0000256" key="5">
    <source>
        <dbReference type="ARBA" id="ARBA00023018"/>
    </source>
</evidence>
<dbReference type="RefSeq" id="XP_073983574.1">
    <property type="nucleotide sequence ID" value="XM_074127473.1"/>
</dbReference>
<reference evidence="15" key="1">
    <citation type="submission" date="2015-05" db="UniProtKB">
        <authorList>
            <consortium name="EnsemblMetazoa"/>
        </authorList>
    </citation>
    <scope>IDENTIFICATION</scope>
</reference>
<evidence type="ECO:0000259" key="14">
    <source>
        <dbReference type="Pfam" id="PF00135"/>
    </source>
</evidence>
<dbReference type="PANTHER" id="PTHR43918:SF12">
    <property type="entry name" value="ACETYLCHOLINESTERASE 1"/>
    <property type="match status" value="1"/>
</dbReference>
<dbReference type="InterPro" id="IPR002018">
    <property type="entry name" value="CarbesteraseB"/>
</dbReference>
<dbReference type="GO" id="GO:0003990">
    <property type="term" value="F:acetylcholinesterase activity"/>
    <property type="evidence" value="ECO:0007669"/>
    <property type="project" value="UniProtKB-EC"/>
</dbReference>
<dbReference type="Proteomes" id="UP000015103">
    <property type="component" value="Unassembled WGS sequence"/>
</dbReference>
<dbReference type="GeneID" id="141453824"/>
<feature type="active site" description="Charge relay system" evidence="11">
    <location>
        <position position="459"/>
    </location>
</feature>
<dbReference type="CDD" id="cd00312">
    <property type="entry name" value="Esterase_lipase"/>
    <property type="match status" value="1"/>
</dbReference>
<dbReference type="STRING" id="13249.T1H8Y3"/>
<dbReference type="Gene3D" id="3.40.50.1820">
    <property type="entry name" value="alpha/beta hydrolase"/>
    <property type="match status" value="1"/>
</dbReference>
<dbReference type="RefSeq" id="XP_073983575.1">
    <property type="nucleotide sequence ID" value="XM_074127474.1"/>
</dbReference>
<evidence type="ECO:0000256" key="7">
    <source>
        <dbReference type="ARBA" id="ARBA00023180"/>
    </source>
</evidence>
<dbReference type="VEuPathDB" id="VectorBase:RPRC000482"/>
<dbReference type="PROSITE" id="PS00941">
    <property type="entry name" value="CARBOXYLESTERASE_B_2"/>
    <property type="match status" value="1"/>
</dbReference>